<evidence type="ECO:0008006" key="3">
    <source>
        <dbReference type="Google" id="ProtNLM"/>
    </source>
</evidence>
<protein>
    <recommendedName>
        <fullName evidence="3">Gliding motility-associated C-terminal domain-containing protein</fullName>
    </recommendedName>
</protein>
<evidence type="ECO:0000313" key="1">
    <source>
        <dbReference type="EMBL" id="AEV33084.1"/>
    </source>
</evidence>
<dbReference type="EMBL" id="CP003156">
    <property type="protein sequence ID" value="AEV33084.1"/>
    <property type="molecule type" value="Genomic_DNA"/>
</dbReference>
<dbReference type="OrthoDB" id="9805017at2"/>
<dbReference type="NCBIfam" id="TIGR04131">
    <property type="entry name" value="Bac_Flav_CTERM"/>
    <property type="match status" value="1"/>
</dbReference>
<dbReference type="Proteomes" id="UP000005631">
    <property type="component" value="Chromosome"/>
</dbReference>
<dbReference type="Pfam" id="PF13585">
    <property type="entry name" value="CHU_C"/>
    <property type="match status" value="1"/>
</dbReference>
<dbReference type="KEGG" id="oho:Oweho_2109"/>
<dbReference type="InterPro" id="IPR026341">
    <property type="entry name" value="T9SS_type_B"/>
</dbReference>
<gene>
    <name evidence="1" type="ordered locus">Oweho_2109</name>
</gene>
<dbReference type="STRING" id="926562.Oweho_2109"/>
<keyword evidence="2" id="KW-1185">Reference proteome</keyword>
<dbReference type="eggNOG" id="COG3291">
    <property type="taxonomic scope" value="Bacteria"/>
</dbReference>
<dbReference type="AlphaFoldDB" id="G8R417"/>
<accession>G8R417</accession>
<sequence>MQRQVNPLCITVKQITFIILLFTCVQVVAQNLVPNPNFGDVAVCDSIDGSRFLFHDWFDPPRPDTASGVGGYGFHDLCIDSTFKATRPGQNIQQMYWPMPKADSGYISIFGLDVWTFGSHPNFPNRVKWVGRSFGEVMLNQSLVKGDSLMVEFYTAAWRWSTEYVQNIGVHFSTDTFRLYDYLLPGMKPHVEADSILRDTTWTKVSGTYVAMGGEKFLTVGNFTPLDSCTRWDNPLAYWTVSTEEQPVQYFIDAVTVIPWDDITFSVSLPNDTLLCAGDSLLLHAVHDTGFALPVHSKSFLWSTGSSDSSITIGNPGTYWVEVQYNGKYARYDTIEVDYYPTYQSGLPAELQICDGQSAVLSANTQSSVSHVWSTGSTSNSTNLNQEGKYWLQSFTPCDTVNDTLLVSYYGKYSTSLPTDTVLCTNEPVELIAHEDSSVAYSWSNGGSSHSSTYYQGGEATLTVHTLCDTLQFVTTITEEDCEALEVYIPNSFSPDGDGLNDMFEIGNLPPDASLQIISRWGEVVYEARPYQNNWRGTTKSGKALPAGVYTYVLIYETSGKEINESGWVQVLR</sequence>
<organism evidence="1 2">
    <name type="scientific">Owenweeksia hongkongensis (strain DSM 17368 / CIP 108786 / JCM 12287 / NRRL B-23963 / UST20020801)</name>
    <dbReference type="NCBI Taxonomy" id="926562"/>
    <lineage>
        <taxon>Bacteria</taxon>
        <taxon>Pseudomonadati</taxon>
        <taxon>Bacteroidota</taxon>
        <taxon>Flavobacteriia</taxon>
        <taxon>Flavobacteriales</taxon>
        <taxon>Owenweeksiaceae</taxon>
        <taxon>Owenweeksia</taxon>
    </lineage>
</organism>
<dbReference type="HOGENOM" id="CLU_535172_0_0_10"/>
<name>G8R417_OWEHD</name>
<proteinExistence type="predicted"/>
<evidence type="ECO:0000313" key="2">
    <source>
        <dbReference type="Proteomes" id="UP000005631"/>
    </source>
</evidence>
<reference evidence="1 2" key="1">
    <citation type="journal article" date="2012" name="Stand. Genomic Sci.">
        <title>Genome sequence of the orange-pigmented seawater bacterium Owenweeksia hongkongensis type strain (UST20020801(T)).</title>
        <authorList>
            <person name="Riedel T."/>
            <person name="Held B."/>
            <person name="Nolan M."/>
            <person name="Lucas S."/>
            <person name="Lapidus A."/>
            <person name="Tice H."/>
            <person name="Del Rio T.G."/>
            <person name="Cheng J.F."/>
            <person name="Han C."/>
            <person name="Tapia R."/>
            <person name="Goodwin L.A."/>
            <person name="Pitluck S."/>
            <person name="Liolios K."/>
            <person name="Mavromatis K."/>
            <person name="Pagani I."/>
            <person name="Ivanova N."/>
            <person name="Mikhailova N."/>
            <person name="Pati A."/>
            <person name="Chen A."/>
            <person name="Palaniappan K."/>
            <person name="Rohde M."/>
            <person name="Tindall B.J."/>
            <person name="Detter J.C."/>
            <person name="Goker M."/>
            <person name="Woyke T."/>
            <person name="Bristow J."/>
            <person name="Eisen J.A."/>
            <person name="Markowitz V."/>
            <person name="Hugenholtz P."/>
            <person name="Klenk H.P."/>
            <person name="Kyrpides N.C."/>
        </authorList>
    </citation>
    <scope>NUCLEOTIDE SEQUENCE</scope>
    <source>
        <strain evidence="2">DSM 17368 / JCM 12287 / NRRL B-23963</strain>
    </source>
</reference>